<gene>
    <name evidence="9" type="primary">lspA</name>
    <name evidence="11" type="ORF">RQL38_00455</name>
</gene>
<accession>A0ABZ2H1E1</accession>
<comment type="catalytic activity">
    <reaction evidence="9">
        <text>Release of signal peptides from bacterial membrane prolipoproteins. Hydrolyzes -Xaa-Yaa-Zaa-|-(S,diacylglyceryl)Cys-, in which Xaa is hydrophobic (preferably Leu), and Yaa (Ala or Ser) and Zaa (Gly or Ala) have small, neutral side chains.</text>
        <dbReference type="EC" id="3.4.23.36"/>
    </reaction>
</comment>
<dbReference type="HAMAP" id="MF_00161">
    <property type="entry name" value="LspA"/>
    <property type="match status" value="1"/>
</dbReference>
<comment type="caution">
    <text evidence="9">Lacks conserved residue(s) required for the propagation of feature annotation.</text>
</comment>
<evidence type="ECO:0000313" key="11">
    <source>
        <dbReference type="EMBL" id="WWR12100.1"/>
    </source>
</evidence>
<keyword evidence="2 9" id="KW-1003">Cell membrane</keyword>
<comment type="pathway">
    <text evidence="9">Protein modification; lipoprotein biosynthesis (signal peptide cleavage).</text>
</comment>
<protein>
    <recommendedName>
        <fullName evidence="9">Lipoprotein signal peptidase</fullName>
        <ecNumber evidence="9">3.4.23.36</ecNumber>
    </recommendedName>
    <alternativeName>
        <fullName evidence="9">Prolipoprotein signal peptidase</fullName>
    </alternativeName>
    <alternativeName>
        <fullName evidence="9">Signal peptidase II</fullName>
        <shortName evidence="9">SPase II</shortName>
    </alternativeName>
</protein>
<evidence type="ECO:0000256" key="10">
    <source>
        <dbReference type="RuleBase" id="RU004181"/>
    </source>
</evidence>
<evidence type="ECO:0000256" key="5">
    <source>
        <dbReference type="ARBA" id="ARBA00022750"/>
    </source>
</evidence>
<keyword evidence="4 9" id="KW-0812">Transmembrane</keyword>
<dbReference type="Proteomes" id="UP001360424">
    <property type="component" value="Chromosome"/>
</dbReference>
<keyword evidence="12" id="KW-1185">Reference proteome</keyword>
<dbReference type="EC" id="3.4.23.36" evidence="9"/>
<dbReference type="PRINTS" id="PR00781">
    <property type="entry name" value="LIPOSIGPTASE"/>
</dbReference>
<evidence type="ECO:0000313" key="12">
    <source>
        <dbReference type="Proteomes" id="UP001360424"/>
    </source>
</evidence>
<comment type="function">
    <text evidence="9">This protein specifically catalyzes the removal of signal peptides from prolipoproteins.</text>
</comment>
<feature type="transmembrane region" description="Helical" evidence="9">
    <location>
        <begin position="123"/>
        <end position="147"/>
    </location>
</feature>
<keyword evidence="3 9" id="KW-0645">Protease</keyword>
<evidence type="ECO:0000256" key="4">
    <source>
        <dbReference type="ARBA" id="ARBA00022692"/>
    </source>
</evidence>
<keyword evidence="6 9" id="KW-0378">Hydrolase</keyword>
<keyword evidence="5 9" id="KW-0064">Aspartyl protease</keyword>
<comment type="similarity">
    <text evidence="1 9 10">Belongs to the peptidase A8 family.</text>
</comment>
<dbReference type="RefSeq" id="WP_338521722.1">
    <property type="nucleotide sequence ID" value="NZ_CP135136.1"/>
</dbReference>
<organism evidence="11 12">
    <name type="scientific">Candidatus Legionella polyplacis</name>
    <dbReference type="NCBI Taxonomy" id="2005262"/>
    <lineage>
        <taxon>Bacteria</taxon>
        <taxon>Pseudomonadati</taxon>
        <taxon>Pseudomonadota</taxon>
        <taxon>Gammaproteobacteria</taxon>
        <taxon>Legionellales</taxon>
        <taxon>Legionellaceae</taxon>
        <taxon>Legionella</taxon>
    </lineage>
</organism>
<feature type="active site" evidence="9">
    <location>
        <position position="131"/>
    </location>
</feature>
<comment type="subcellular location">
    <subcellularLocation>
        <location evidence="9">Cell membrane</location>
        <topology evidence="9">Multi-pass membrane protein</topology>
    </subcellularLocation>
</comment>
<dbReference type="PROSITE" id="PS00855">
    <property type="entry name" value="SPASE_II"/>
    <property type="match status" value="1"/>
</dbReference>
<dbReference type="PANTHER" id="PTHR33695">
    <property type="entry name" value="LIPOPROTEIN SIGNAL PEPTIDASE"/>
    <property type="match status" value="1"/>
</dbReference>
<keyword evidence="8 9" id="KW-0472">Membrane</keyword>
<feature type="transmembrane region" description="Helical" evidence="9">
    <location>
        <begin position="7"/>
        <end position="29"/>
    </location>
</feature>
<sequence length="150" mass="17935">MFRYYLIIFIIFLIDQSIKLFFICFYISFIYQFNFFIINNIPIYNNGTIFGILNFLNCWFFIFIDSIILLFFMKCLFFFKKKHSVIRSLSISLIIGGGLSNLFDRIRLGYIIDYIYVNYNKNYNLVLNIADICIVIGVIIIFIIPIINRN</sequence>
<evidence type="ECO:0000256" key="2">
    <source>
        <dbReference type="ARBA" id="ARBA00022475"/>
    </source>
</evidence>
<feature type="active site" evidence="9">
    <location>
        <position position="113"/>
    </location>
</feature>
<name>A0ABZ2H1E1_9GAMM</name>
<evidence type="ECO:0000256" key="9">
    <source>
        <dbReference type="HAMAP-Rule" id="MF_00161"/>
    </source>
</evidence>
<feature type="transmembrane region" description="Helical" evidence="9">
    <location>
        <begin position="49"/>
        <end position="72"/>
    </location>
</feature>
<evidence type="ECO:0000256" key="8">
    <source>
        <dbReference type="ARBA" id="ARBA00023136"/>
    </source>
</evidence>
<dbReference type="GO" id="GO:0004190">
    <property type="term" value="F:aspartic-type endopeptidase activity"/>
    <property type="evidence" value="ECO:0007669"/>
    <property type="project" value="UniProtKB-EC"/>
</dbReference>
<keyword evidence="7 9" id="KW-1133">Transmembrane helix</keyword>
<dbReference type="InterPro" id="IPR001872">
    <property type="entry name" value="Peptidase_A8"/>
</dbReference>
<reference evidence="11" key="1">
    <citation type="submission" date="2023-09" db="EMBL/GenBank/DDBJ databases">
        <title>Genomes of two closely related lineages of the louse Polyplax serrata with different host specificities.</title>
        <authorList>
            <person name="Martinu J."/>
            <person name="Tarabai H."/>
            <person name="Stefka J."/>
            <person name="Hypsa V."/>
        </authorList>
    </citation>
    <scope>NUCLEOTIDE SEQUENCE [LARGE SCALE GENOMIC DNA]</scope>
    <source>
        <strain evidence="11">HR10_N</strain>
    </source>
</reference>
<evidence type="ECO:0000256" key="3">
    <source>
        <dbReference type="ARBA" id="ARBA00022670"/>
    </source>
</evidence>
<proteinExistence type="inferred from homology"/>
<evidence type="ECO:0000256" key="7">
    <source>
        <dbReference type="ARBA" id="ARBA00022989"/>
    </source>
</evidence>
<evidence type="ECO:0000256" key="6">
    <source>
        <dbReference type="ARBA" id="ARBA00022801"/>
    </source>
</evidence>
<evidence type="ECO:0000256" key="1">
    <source>
        <dbReference type="ARBA" id="ARBA00006139"/>
    </source>
</evidence>
<dbReference type="PANTHER" id="PTHR33695:SF1">
    <property type="entry name" value="LIPOPROTEIN SIGNAL PEPTIDASE"/>
    <property type="match status" value="1"/>
</dbReference>
<dbReference type="Pfam" id="PF01252">
    <property type="entry name" value="Peptidase_A8"/>
    <property type="match status" value="1"/>
</dbReference>
<dbReference type="EMBL" id="CP135136">
    <property type="protein sequence ID" value="WWR12100.1"/>
    <property type="molecule type" value="Genomic_DNA"/>
</dbReference>